<dbReference type="SUPFAM" id="SSF48425">
    <property type="entry name" value="Sec7 domain"/>
    <property type="match status" value="1"/>
</dbReference>
<dbReference type="SMART" id="SM00222">
    <property type="entry name" value="Sec7"/>
    <property type="match status" value="1"/>
</dbReference>
<feature type="domain" description="SEC7" evidence="2">
    <location>
        <begin position="677"/>
        <end position="867"/>
    </location>
</feature>
<organism evidence="3 4">
    <name type="scientific">Exophiala dermatitidis</name>
    <name type="common">Black yeast-like fungus</name>
    <name type="synonym">Wangiella dermatitidis</name>
    <dbReference type="NCBI Taxonomy" id="5970"/>
    <lineage>
        <taxon>Eukaryota</taxon>
        <taxon>Fungi</taxon>
        <taxon>Dikarya</taxon>
        <taxon>Ascomycota</taxon>
        <taxon>Pezizomycotina</taxon>
        <taxon>Eurotiomycetes</taxon>
        <taxon>Chaetothyriomycetidae</taxon>
        <taxon>Chaetothyriales</taxon>
        <taxon>Herpotrichiellaceae</taxon>
        <taxon>Exophiala</taxon>
    </lineage>
</organism>
<reference evidence="3" key="1">
    <citation type="submission" date="2023-01" db="EMBL/GenBank/DDBJ databases">
        <title>Exophiala dermititidis isolated from Cystic Fibrosis Patient.</title>
        <authorList>
            <person name="Kurbessoian T."/>
            <person name="Crocker A."/>
            <person name="Murante D."/>
            <person name="Hogan D.A."/>
            <person name="Stajich J.E."/>
        </authorList>
    </citation>
    <scope>NUCLEOTIDE SEQUENCE</scope>
    <source>
        <strain evidence="3">Ex8</strain>
    </source>
</reference>
<dbReference type="Pfam" id="PF12783">
    <property type="entry name" value="Sec7-like_HUS"/>
    <property type="match status" value="1"/>
</dbReference>
<dbReference type="GO" id="GO:0016192">
    <property type="term" value="P:vesicle-mediated transport"/>
    <property type="evidence" value="ECO:0007669"/>
    <property type="project" value="UniProtKB-ARBA"/>
</dbReference>
<feature type="region of interest" description="Disordered" evidence="1">
    <location>
        <begin position="1595"/>
        <end position="1771"/>
    </location>
</feature>
<evidence type="ECO:0000259" key="2">
    <source>
        <dbReference type="PROSITE" id="PS50190"/>
    </source>
</evidence>
<feature type="region of interest" description="Disordered" evidence="1">
    <location>
        <begin position="1"/>
        <end position="41"/>
    </location>
</feature>
<sequence>MSTYTSASAHNVEESIDVSGLNSGGPRPGSESLPKSSPLPLPSFAPFAVDMTTDYTTPAIAIDPVALITTECITITSAMRKHARWAQSSVSAILGGASRPQEQDLQRRLSSQSGRKGPTISDPGKTKLNVTNSATSDDDENASLASRWGLRGKKGKPTPDNPLLSAFARLRRDLAGCKDVRSVDAPELLHPFLQVIRSSSTSAAITSLAVISVTKFFAYNIITTKSPRIALAMHLLSAAITHCRFEASDTAADEVVLLRILRLMELIISRPEGLLLGDESICEMMSTGLSMCCQSRLSEVLRRSAEMAMVIMCQVVFSRLKTLKIEQVPKVEGGRSRSNTKTAAADGDLKIEPPMTGSVMGNGELADRPSVDVEGGSSSTAEDAGAGAESKAASSSEPQHSTVPTHANGLENVEPYALPSIKELFRVLIDLLDPHDKTHTDPMRIMALRIIDIALEVSGPWIARQPALAALVQDDLCRHLFQLVRSDNMVLLNSSLRVAGTLLATCRQLLKLQQELFLSYLVACLHPRVDIPQEPGIDPSLYEGVPQAPKLVKPAPSQASSGRSTPVPIKDRQKLGLEGGARRPEAREAMVENIGTLVRMPSFMAELFVNYDCEVDRQDLCEDMVGLLSRNAFPDAATWSTTNVPPLCLDSLLTFIQFMAERLDQEPPPGTEERIEKMRMQRIRKRIIKSGASKFNDDPKAGVAYLVRNGIIQDPDDPRQVAQFLKGTSHVSKKVLGEFLTKRNNERLLTAFIDLFNFQGMRIDEALREMLGTFRLPGESALIERIVNTFTEKYCATVSTDEIADKDAAFVLTYAIIMLNTELYNPNLKSQKRMSYEGFARNLRGVNAGQDFPPDLLQEIYDAIKQNEIILPDEHDNKHAFEYAWKELLMKTAEAGPLELCDSNAFDAEMFKATWKPMVATLCYVFISASDDAVFSRVVVGFDQCAQIAAKYGITEAFDRIVYSVSQITGLAAEVPPSTALNTEVQVGKKRIMVSELAVRLGRDFRAQLATVLLFRILSNRETAVGDTWSYLVRILRNLFVNSLITLPKVEETRLADLGPIPLQPPSQVIDRDGRLGDSGIFSTFTSYLSSYAADDPPEPSEEELDNTLSAVDCVKACQPDVVLKRMAALPPEQIKSLVSAILSQMEELSPVVAVKPERPMPVTVRVNGHRMQKSGPEYDPGTVFLLELATLLTLRDDETIAAAGEVLTGALQNAVRDASNFHPLAAARVVHYLLELLRYSYTHDFMRAPVVLHAISSFDDTVLDRTAEAVTRGLANAIAEPGPLRNEVTKSPDFWSILQRLHQHKSEGESVFEILTTLATSQPTAVTADNFESAIALANDFATAGSIGSIQEKRRDFAAKRGHQAKPARDEDIVVVQRAVKAIGLIYQLSDRVPSLIAQSHLERHEAWAAYWSPVFRALCSQCVNPCREVRHRALSALQRTLLAEAVAAGLETTDEHNGKDEVSQDDDEQRQGVEKQHAEWTAIFDEVLFPLTLRLLKPEIYQLDPLGMNDTRAQIASLLCKVFLRYLDRLVEVHRMADVWVKILELLDRLMNAGTEGADALAEAVLEGVKNVLLVMDGTGYLERSGENKLVRAPRKKIAVRGKQRRPPQRQGHGRSQSSAGTDNEETKDGQTRSSSDAGARDPETGFQEQETEEDGNESEERRPVEEGEDEDNDETGMEEEEQQEEEEEEEIQVWPETVTRLNRFLPGLVDELFPTPPPPQPEPASAQAGEVNSGGGGATSDENRKLAAGGGDGSRPQTRDGGGGAEKR</sequence>
<dbReference type="Pfam" id="PF01369">
    <property type="entry name" value="Sec7"/>
    <property type="match status" value="1"/>
</dbReference>
<dbReference type="InterPro" id="IPR056604">
    <property type="entry name" value="GBF1-like_TPR"/>
</dbReference>
<dbReference type="PANTHER" id="PTHR10663">
    <property type="entry name" value="GUANYL-NUCLEOTIDE EXCHANGE FACTOR"/>
    <property type="match status" value="1"/>
</dbReference>
<name>A0AAN6EYN8_EXODE</name>
<feature type="compositionally biased region" description="Basic and acidic residues" evidence="1">
    <location>
        <begin position="569"/>
        <end position="583"/>
    </location>
</feature>
<dbReference type="InterPro" id="IPR023394">
    <property type="entry name" value="Sec7_C_sf"/>
</dbReference>
<feature type="region of interest" description="Disordered" evidence="1">
    <location>
        <begin position="551"/>
        <end position="583"/>
    </location>
</feature>
<evidence type="ECO:0000256" key="1">
    <source>
        <dbReference type="SAM" id="MobiDB-lite"/>
    </source>
</evidence>
<dbReference type="PANTHER" id="PTHR10663:SF388">
    <property type="entry name" value="GOLGI-SPECIFIC BREFELDIN A-RESISTANCE GUANINE NUCLEOTIDE EXCHANGE FACTOR 1"/>
    <property type="match status" value="1"/>
</dbReference>
<dbReference type="InterPro" id="IPR016024">
    <property type="entry name" value="ARM-type_fold"/>
</dbReference>
<gene>
    <name evidence="3" type="primary">GEA2</name>
    <name evidence="3" type="ORF">HRR80_002626</name>
</gene>
<protein>
    <submittedName>
        <fullName evidence="3">GDP/GTP exchange factor for ARF</fullName>
    </submittedName>
</protein>
<dbReference type="InterPro" id="IPR000904">
    <property type="entry name" value="Sec7_dom"/>
</dbReference>
<dbReference type="InterPro" id="IPR035999">
    <property type="entry name" value="Sec7_dom_sf"/>
</dbReference>
<proteinExistence type="predicted"/>
<dbReference type="Pfam" id="PF23325">
    <property type="entry name" value="TPR_28"/>
    <property type="match status" value="2"/>
</dbReference>
<dbReference type="Gene3D" id="1.10.220.20">
    <property type="match status" value="1"/>
</dbReference>
<feature type="compositionally biased region" description="Basic residues" evidence="1">
    <location>
        <begin position="1595"/>
        <end position="1610"/>
    </location>
</feature>
<dbReference type="CDD" id="cd00171">
    <property type="entry name" value="Sec7"/>
    <property type="match status" value="1"/>
</dbReference>
<dbReference type="Gene3D" id="1.10.1000.11">
    <property type="entry name" value="Arf Nucleotide-binding Site Opener,domain 2"/>
    <property type="match status" value="1"/>
</dbReference>
<feature type="region of interest" description="Disordered" evidence="1">
    <location>
        <begin position="331"/>
        <end position="409"/>
    </location>
</feature>
<feature type="region of interest" description="Disordered" evidence="1">
    <location>
        <begin position="94"/>
        <end position="157"/>
    </location>
</feature>
<accession>A0AAN6EYN8</accession>
<dbReference type="SUPFAM" id="SSF48371">
    <property type="entry name" value="ARM repeat"/>
    <property type="match status" value="1"/>
</dbReference>
<dbReference type="InterPro" id="IPR032691">
    <property type="entry name" value="Mon2/Sec7/BIG1-like_HUS"/>
</dbReference>
<dbReference type="PROSITE" id="PS50190">
    <property type="entry name" value="SEC7"/>
    <property type="match status" value="1"/>
</dbReference>
<feature type="compositionally biased region" description="Low complexity" evidence="1">
    <location>
        <begin position="381"/>
        <end position="397"/>
    </location>
</feature>
<dbReference type="GO" id="GO:0005085">
    <property type="term" value="F:guanyl-nucleotide exchange factor activity"/>
    <property type="evidence" value="ECO:0007669"/>
    <property type="project" value="InterPro"/>
</dbReference>
<evidence type="ECO:0000313" key="4">
    <source>
        <dbReference type="Proteomes" id="UP001161757"/>
    </source>
</evidence>
<dbReference type="EMBL" id="JAJGCB010000003">
    <property type="protein sequence ID" value="KAJ8994131.1"/>
    <property type="molecule type" value="Genomic_DNA"/>
</dbReference>
<dbReference type="GO" id="GO:0005794">
    <property type="term" value="C:Golgi apparatus"/>
    <property type="evidence" value="ECO:0007669"/>
    <property type="project" value="UniProtKB-ARBA"/>
</dbReference>
<comment type="caution">
    <text evidence="3">The sequence shown here is derived from an EMBL/GenBank/DDBJ whole genome shotgun (WGS) entry which is preliminary data.</text>
</comment>
<evidence type="ECO:0000313" key="3">
    <source>
        <dbReference type="EMBL" id="KAJ8994131.1"/>
    </source>
</evidence>
<dbReference type="Proteomes" id="UP001161757">
    <property type="component" value="Unassembled WGS sequence"/>
</dbReference>
<dbReference type="GO" id="GO:0032012">
    <property type="term" value="P:regulation of ARF protein signal transduction"/>
    <property type="evidence" value="ECO:0007669"/>
    <property type="project" value="InterPro"/>
</dbReference>
<feature type="compositionally biased region" description="Acidic residues" evidence="1">
    <location>
        <begin position="1669"/>
        <end position="1694"/>
    </location>
</feature>